<protein>
    <recommendedName>
        <fullName evidence="3">Plasmid recombination enzyme</fullName>
    </recommendedName>
</protein>
<proteinExistence type="predicted"/>
<name>A0ABZ1E541_9RHOB</name>
<evidence type="ECO:0000313" key="2">
    <source>
        <dbReference type="Proteomes" id="UP001623290"/>
    </source>
</evidence>
<evidence type="ECO:0000313" key="1">
    <source>
        <dbReference type="EMBL" id="WRY34966.1"/>
    </source>
</evidence>
<organism evidence="1 2">
    <name type="scientific">Thioclava litoralis</name>
    <dbReference type="NCBI Taxonomy" id="3076557"/>
    <lineage>
        <taxon>Bacteria</taxon>
        <taxon>Pseudomonadati</taxon>
        <taxon>Pseudomonadota</taxon>
        <taxon>Alphaproteobacteria</taxon>
        <taxon>Rhodobacterales</taxon>
        <taxon>Paracoccaceae</taxon>
        <taxon>Thioclava</taxon>
    </lineage>
</organism>
<dbReference type="Gene3D" id="3.30.930.30">
    <property type="match status" value="1"/>
</dbReference>
<dbReference type="RefSeq" id="WP_406721582.1">
    <property type="nucleotide sequence ID" value="NZ_CP135443.1"/>
</dbReference>
<dbReference type="EMBL" id="CP135443">
    <property type="protein sequence ID" value="WRY34966.1"/>
    <property type="molecule type" value="Genomic_DNA"/>
</dbReference>
<evidence type="ECO:0008006" key="3">
    <source>
        <dbReference type="Google" id="ProtNLM"/>
    </source>
</evidence>
<sequence length="72" mass="8286">MIEEEYRRWREDVIAFAKKDAASNGTKVLSIVEHRDEAHPHIHILAVPICTNDNMRMNAKLCHEGQAPQPRP</sequence>
<accession>A0ABZ1E541</accession>
<keyword evidence="2" id="KW-1185">Reference proteome</keyword>
<gene>
    <name evidence="1" type="ORF">RPE78_06705</name>
</gene>
<dbReference type="Proteomes" id="UP001623290">
    <property type="component" value="Chromosome"/>
</dbReference>
<reference evidence="1 2" key="1">
    <citation type="submission" date="2023-09" db="EMBL/GenBank/DDBJ databases">
        <title>Thioclava shenzhenensis sp. nov., a multidrug resistant bacteria-antagonizing species isolated from coastal seawater.</title>
        <authorList>
            <person name="Long M."/>
        </authorList>
    </citation>
    <scope>NUCLEOTIDE SEQUENCE [LARGE SCALE GENOMIC DNA]</scope>
    <source>
        <strain evidence="1 2">FTW29</strain>
    </source>
</reference>